<reference evidence="2" key="1">
    <citation type="journal article" date="2013" name="Nat. Genet.">
        <title>The Capsella rubella genome and the genomic consequences of rapid mating system evolution.</title>
        <authorList>
            <person name="Slotte T."/>
            <person name="Hazzouri K.M."/>
            <person name="Agren J.A."/>
            <person name="Koenig D."/>
            <person name="Maumus F."/>
            <person name="Guo Y.L."/>
            <person name="Steige K."/>
            <person name="Platts A.E."/>
            <person name="Escobar J.S."/>
            <person name="Newman L.K."/>
            <person name="Wang W."/>
            <person name="Mandakova T."/>
            <person name="Vello E."/>
            <person name="Smith L.M."/>
            <person name="Henz S.R."/>
            <person name="Steffen J."/>
            <person name="Takuno S."/>
            <person name="Brandvain Y."/>
            <person name="Coop G."/>
            <person name="Andolfatto P."/>
            <person name="Hu T.T."/>
            <person name="Blanchette M."/>
            <person name="Clark R.M."/>
            <person name="Quesneville H."/>
            <person name="Nordborg M."/>
            <person name="Gaut B.S."/>
            <person name="Lysak M.A."/>
            <person name="Jenkins J."/>
            <person name="Grimwood J."/>
            <person name="Chapman J."/>
            <person name="Prochnik S."/>
            <person name="Shu S."/>
            <person name="Rokhsar D."/>
            <person name="Schmutz J."/>
            <person name="Weigel D."/>
            <person name="Wright S.I."/>
        </authorList>
    </citation>
    <scope>NUCLEOTIDE SEQUENCE [LARGE SCALE GENOMIC DNA]</scope>
    <source>
        <strain evidence="2">cv. Monte Gargano</strain>
    </source>
</reference>
<gene>
    <name evidence="1" type="ORF">CARUB_v10010788mg</name>
</gene>
<dbReference type="AlphaFoldDB" id="R0IHN5"/>
<proteinExistence type="predicted"/>
<accession>R0IHN5</accession>
<name>R0IHN5_9BRAS</name>
<dbReference type="EMBL" id="KB870805">
    <property type="protein sequence ID" value="EOA36378.1"/>
    <property type="molecule type" value="Genomic_DNA"/>
</dbReference>
<evidence type="ECO:0000313" key="1">
    <source>
        <dbReference type="EMBL" id="EOA36378.1"/>
    </source>
</evidence>
<dbReference type="Proteomes" id="UP000029121">
    <property type="component" value="Unassembled WGS sequence"/>
</dbReference>
<protein>
    <submittedName>
        <fullName evidence="1">Uncharacterized protein</fullName>
    </submittedName>
</protein>
<evidence type="ECO:0000313" key="2">
    <source>
        <dbReference type="Proteomes" id="UP000029121"/>
    </source>
</evidence>
<sequence>MSDTYEKKRNPNEQCPHHNMRQILTRVQKLKTCRGNRQREEEEEEREVECWPIFVNHYDECLNRQGMMRHITSDGSWDPSG</sequence>
<organism evidence="1 2">
    <name type="scientific">Capsella rubella</name>
    <dbReference type="NCBI Taxonomy" id="81985"/>
    <lineage>
        <taxon>Eukaryota</taxon>
        <taxon>Viridiplantae</taxon>
        <taxon>Streptophyta</taxon>
        <taxon>Embryophyta</taxon>
        <taxon>Tracheophyta</taxon>
        <taxon>Spermatophyta</taxon>
        <taxon>Magnoliopsida</taxon>
        <taxon>eudicotyledons</taxon>
        <taxon>Gunneridae</taxon>
        <taxon>Pentapetalae</taxon>
        <taxon>rosids</taxon>
        <taxon>malvids</taxon>
        <taxon>Brassicales</taxon>
        <taxon>Brassicaceae</taxon>
        <taxon>Camelineae</taxon>
        <taxon>Capsella</taxon>
    </lineage>
</organism>
<keyword evidence="2" id="KW-1185">Reference proteome</keyword>